<dbReference type="Proteomes" id="UP000460412">
    <property type="component" value="Unassembled WGS sequence"/>
</dbReference>
<proteinExistence type="predicted"/>
<evidence type="ECO:0000259" key="1">
    <source>
        <dbReference type="PROSITE" id="PS51379"/>
    </source>
</evidence>
<evidence type="ECO:0000313" key="2">
    <source>
        <dbReference type="EMBL" id="MXP75290.1"/>
    </source>
</evidence>
<dbReference type="InterPro" id="IPR004108">
    <property type="entry name" value="Fe_hydrogenase_lsu_C"/>
</dbReference>
<organism evidence="2 3">
    <name type="scientific">Sporofaciens musculi</name>
    <dbReference type="NCBI Taxonomy" id="2681861"/>
    <lineage>
        <taxon>Bacteria</taxon>
        <taxon>Bacillati</taxon>
        <taxon>Bacillota</taxon>
        <taxon>Clostridia</taxon>
        <taxon>Lachnospirales</taxon>
        <taxon>Lachnospiraceae</taxon>
        <taxon>Sporofaciens</taxon>
    </lineage>
</organism>
<dbReference type="InterPro" id="IPR017896">
    <property type="entry name" value="4Fe4S_Fe-S-bd"/>
</dbReference>
<feature type="domain" description="4Fe-4S ferredoxin-type" evidence="1">
    <location>
        <begin position="73"/>
        <end position="102"/>
    </location>
</feature>
<dbReference type="Gene3D" id="3.30.70.20">
    <property type="match status" value="1"/>
</dbReference>
<dbReference type="InterPro" id="IPR009016">
    <property type="entry name" value="Fe_hydrogenase"/>
</dbReference>
<dbReference type="PROSITE" id="PS51379">
    <property type="entry name" value="4FE4S_FER_2"/>
    <property type="match status" value="2"/>
</dbReference>
<feature type="domain" description="4Fe-4S ferredoxin-type" evidence="1">
    <location>
        <begin position="40"/>
        <end position="72"/>
    </location>
</feature>
<dbReference type="Pfam" id="PF02906">
    <property type="entry name" value="Fe_hyd_lg_C"/>
    <property type="match status" value="1"/>
</dbReference>
<dbReference type="SUPFAM" id="SSF54862">
    <property type="entry name" value="4Fe-4S ferredoxins"/>
    <property type="match status" value="1"/>
</dbReference>
<gene>
    <name evidence="2" type="ORF">GN277_07805</name>
</gene>
<dbReference type="AlphaFoldDB" id="A0A7X3MFE8"/>
<protein>
    <submittedName>
        <fullName evidence="2">Iron hydrogenase</fullName>
    </submittedName>
</protein>
<evidence type="ECO:0000313" key="3">
    <source>
        <dbReference type="Proteomes" id="UP000460412"/>
    </source>
</evidence>
<comment type="caution">
    <text evidence="2">The sequence shown here is derived from an EMBL/GenBank/DDBJ whole genome shotgun (WGS) entry which is preliminary data.</text>
</comment>
<reference evidence="2 3" key="1">
    <citation type="submission" date="2019-12" db="EMBL/GenBank/DDBJ databases">
        <title>Sporaefaciens musculi gen. nov., sp. nov., a novel bacterium isolated from the caecum of an obese mouse.</title>
        <authorList>
            <person name="Rasmussen T.S."/>
            <person name="Streidl T."/>
            <person name="Hitch T.C.A."/>
            <person name="Wortmann E."/>
            <person name="Deptula P."/>
            <person name="Hansen M."/>
            <person name="Nielsen D.S."/>
            <person name="Clavel T."/>
            <person name="Vogensen F.K."/>
        </authorList>
    </citation>
    <scope>NUCLEOTIDE SEQUENCE [LARGE SCALE GENOMIC DNA]</scope>
    <source>
        <strain evidence="2 3">WCA-9-b2</strain>
    </source>
</reference>
<accession>A0A7X3MFE8</accession>
<dbReference type="PANTHER" id="PTHR11615">
    <property type="entry name" value="NITRATE, FORMATE, IRON DEHYDROGENASE"/>
    <property type="match status" value="1"/>
</dbReference>
<dbReference type="Gene3D" id="3.40.950.10">
    <property type="entry name" value="Fe-only Hydrogenase (Larger Subunit), Chain L, domain 3"/>
    <property type="match status" value="1"/>
</dbReference>
<dbReference type="Pfam" id="PF00037">
    <property type="entry name" value="Fer4"/>
    <property type="match status" value="1"/>
</dbReference>
<dbReference type="RefSeq" id="WP_159750591.1">
    <property type="nucleotide sequence ID" value="NZ_CATIFW010000050.1"/>
</dbReference>
<dbReference type="InterPro" id="IPR050340">
    <property type="entry name" value="Cytosolic_Fe-S_CAF"/>
</dbReference>
<dbReference type="EMBL" id="WUQX01000001">
    <property type="protein sequence ID" value="MXP75290.1"/>
    <property type="molecule type" value="Genomic_DNA"/>
</dbReference>
<name>A0A7X3MFE8_9FIRM</name>
<sequence length="410" mass="45644">MKSFDELYHELLIRQNAEGETPLKEYDPFHLDCLLHPEKYPPVIHINECEKCAYDQVCQNSCIFDAIERTEDGRLKINRSLCVGCEACIEACKKGNLAASKDAIPAMKAVREGKGPVYMLVAPAFMGQFSDRVTPGKLRTAFKALGFTGMVEVALFADILTLKEALEFDQHVQQRGDYQLTSCCCPVWIAMIRKIFHELMPHVPAAVSPMIACGRMIKRLHPDAVTVFAGPCLAKKKEAKEPDIMDAVDYVLTFQEVQDIFDAADIHPDELADAEKEHASRAGRLYARTGGVSQAVTEMVNQLHPNRSIRVRSEQAEGTKACMEMIRRIKEGRTEANFFEGMGCVGGCVGGPKAVLNVEEGTKHVDAYGGNAKFRTPLENPYVRRVLEELGIRTVEELLTEDGLLTRDFS</sequence>
<dbReference type="SUPFAM" id="SSF53920">
    <property type="entry name" value="Fe-only hydrogenase"/>
    <property type="match status" value="1"/>
</dbReference>
<keyword evidence="3" id="KW-1185">Reference proteome</keyword>